<dbReference type="GO" id="GO:0032259">
    <property type="term" value="P:methylation"/>
    <property type="evidence" value="ECO:0007669"/>
    <property type="project" value="UniProtKB-KW"/>
</dbReference>
<dbReference type="GO" id="GO:0004671">
    <property type="term" value="F:protein C-terminal S-isoprenylcysteine carboxyl O-methyltransferase activity"/>
    <property type="evidence" value="ECO:0007669"/>
    <property type="project" value="UniProtKB-EC"/>
</dbReference>
<keyword evidence="6" id="KW-0808">Transferase</keyword>
<evidence type="ECO:0000256" key="1">
    <source>
        <dbReference type="ARBA" id="ARBA00004127"/>
    </source>
</evidence>
<gene>
    <name evidence="6" type="ORF">AABB81_05335</name>
</gene>
<protein>
    <submittedName>
        <fullName evidence="6">Isoprenylcysteine carboxylmethyltransferase family protein</fullName>
        <ecNumber evidence="6">2.1.1.100</ecNumber>
        <ecNumber evidence="6">2.1.1.334</ecNumber>
    </submittedName>
</protein>
<sequence length="125" mass="14370">MIFTNILGYGFLFIFQICGCLLSLWAVMVMKLGKFNIQPEVKINAALISAGPYRLIRNPMYTGLMIFFGAGIFNSPKLINVMVFSLLVAVLLLKIQMEEKFMTSHFGQAYLQYKTKTYRLFPFLF</sequence>
<name>A0ABU9KZN7_9FLAO</name>
<evidence type="ECO:0000256" key="4">
    <source>
        <dbReference type="ARBA" id="ARBA00023136"/>
    </source>
</evidence>
<reference evidence="6 7" key="1">
    <citation type="submission" date="2024-04" db="EMBL/GenBank/DDBJ databases">
        <title>whole genome sequencing of Lutimonas vermicola strain IMCC1616.</title>
        <authorList>
            <person name="Bae S.S."/>
        </authorList>
    </citation>
    <scope>NUCLEOTIDE SEQUENCE [LARGE SCALE GENOMIC DNA]</scope>
    <source>
        <strain evidence="6 7">IMCC1616</strain>
    </source>
</reference>
<dbReference type="EC" id="2.1.1.334" evidence="6"/>
<dbReference type="Proteomes" id="UP001474120">
    <property type="component" value="Unassembled WGS sequence"/>
</dbReference>
<dbReference type="InterPro" id="IPR052527">
    <property type="entry name" value="Metal_cation-efflux_comp"/>
</dbReference>
<feature type="transmembrane region" description="Helical" evidence="5">
    <location>
        <begin position="78"/>
        <end position="95"/>
    </location>
</feature>
<accession>A0ABU9KZN7</accession>
<evidence type="ECO:0000256" key="2">
    <source>
        <dbReference type="ARBA" id="ARBA00022692"/>
    </source>
</evidence>
<dbReference type="Pfam" id="PF04191">
    <property type="entry name" value="PEMT"/>
    <property type="match status" value="1"/>
</dbReference>
<proteinExistence type="predicted"/>
<dbReference type="InterPro" id="IPR007318">
    <property type="entry name" value="Phopholipid_MeTrfase"/>
</dbReference>
<keyword evidence="3 5" id="KW-1133">Transmembrane helix</keyword>
<dbReference type="PANTHER" id="PTHR43847">
    <property type="entry name" value="BLL3993 PROTEIN"/>
    <property type="match status" value="1"/>
</dbReference>
<feature type="transmembrane region" description="Helical" evidence="5">
    <location>
        <begin position="6"/>
        <end position="27"/>
    </location>
</feature>
<dbReference type="RefSeq" id="WP_342159122.1">
    <property type="nucleotide sequence ID" value="NZ_JBCDNA010000001.1"/>
</dbReference>
<dbReference type="Gene3D" id="1.20.120.1630">
    <property type="match status" value="1"/>
</dbReference>
<evidence type="ECO:0000313" key="6">
    <source>
        <dbReference type="EMBL" id="MEL4455308.1"/>
    </source>
</evidence>
<comment type="caution">
    <text evidence="6">The sequence shown here is derived from an EMBL/GenBank/DDBJ whole genome shotgun (WGS) entry which is preliminary data.</text>
</comment>
<evidence type="ECO:0000313" key="7">
    <source>
        <dbReference type="Proteomes" id="UP001474120"/>
    </source>
</evidence>
<comment type="subcellular location">
    <subcellularLocation>
        <location evidence="1">Endomembrane system</location>
        <topology evidence="1">Multi-pass membrane protein</topology>
    </subcellularLocation>
</comment>
<dbReference type="EC" id="2.1.1.100" evidence="6"/>
<organism evidence="6 7">
    <name type="scientific">Lutimonas vermicola</name>
    <dbReference type="NCBI Taxonomy" id="414288"/>
    <lineage>
        <taxon>Bacteria</taxon>
        <taxon>Pseudomonadati</taxon>
        <taxon>Bacteroidota</taxon>
        <taxon>Flavobacteriia</taxon>
        <taxon>Flavobacteriales</taxon>
        <taxon>Flavobacteriaceae</taxon>
        <taxon>Lutimonas</taxon>
    </lineage>
</organism>
<keyword evidence="7" id="KW-1185">Reference proteome</keyword>
<evidence type="ECO:0000256" key="3">
    <source>
        <dbReference type="ARBA" id="ARBA00022989"/>
    </source>
</evidence>
<evidence type="ECO:0000256" key="5">
    <source>
        <dbReference type="SAM" id="Phobius"/>
    </source>
</evidence>
<keyword evidence="2 5" id="KW-0812">Transmembrane</keyword>
<dbReference type="EMBL" id="JBCDNA010000001">
    <property type="protein sequence ID" value="MEL4455308.1"/>
    <property type="molecule type" value="Genomic_DNA"/>
</dbReference>
<dbReference type="PANTHER" id="PTHR43847:SF1">
    <property type="entry name" value="BLL3993 PROTEIN"/>
    <property type="match status" value="1"/>
</dbReference>
<keyword evidence="6" id="KW-0489">Methyltransferase</keyword>
<keyword evidence="4 5" id="KW-0472">Membrane</keyword>